<gene>
    <name evidence="2" type="ORF">UXM345_LOCUS31666</name>
    <name evidence="1" type="ORF">XDN619_LOCUS6279</name>
</gene>
<dbReference type="AlphaFoldDB" id="A0A816NQX4"/>
<comment type="caution">
    <text evidence="1">The sequence shown here is derived from an EMBL/GenBank/DDBJ whole genome shotgun (WGS) entry which is preliminary data.</text>
</comment>
<dbReference type="Proteomes" id="UP000663887">
    <property type="component" value="Unassembled WGS sequence"/>
</dbReference>
<evidence type="ECO:0000313" key="3">
    <source>
        <dbReference type="Proteomes" id="UP000663887"/>
    </source>
</evidence>
<name>A0A816NQX4_9BILA</name>
<protein>
    <submittedName>
        <fullName evidence="1">Uncharacterized protein</fullName>
    </submittedName>
</protein>
<evidence type="ECO:0000313" key="2">
    <source>
        <dbReference type="EMBL" id="CAF4268436.1"/>
    </source>
</evidence>
<evidence type="ECO:0000313" key="1">
    <source>
        <dbReference type="EMBL" id="CAF2038600.1"/>
    </source>
</evidence>
<dbReference type="EMBL" id="CAJOBF010009088">
    <property type="protein sequence ID" value="CAF4268436.1"/>
    <property type="molecule type" value="Genomic_DNA"/>
</dbReference>
<accession>A0A816NQX4</accession>
<organism evidence="1 3">
    <name type="scientific">Rotaria magnacalcarata</name>
    <dbReference type="NCBI Taxonomy" id="392030"/>
    <lineage>
        <taxon>Eukaryota</taxon>
        <taxon>Metazoa</taxon>
        <taxon>Spiralia</taxon>
        <taxon>Gnathifera</taxon>
        <taxon>Rotifera</taxon>
        <taxon>Eurotatoria</taxon>
        <taxon>Bdelloidea</taxon>
        <taxon>Philodinida</taxon>
        <taxon>Philodinidae</taxon>
        <taxon>Rotaria</taxon>
    </lineage>
</organism>
<sequence>MSTISKSILNTTNNIPQTIELPKAILLNQPTKFWHSRELATLDIAGSGKKSVMNLFCFINCSRFYPKLYLEQRPIILPFLFTVCPVVQIEGGPKRTSFLLQLPQELKNYQKEFYIGTHVGKYNGHEHTQKLPVPKNIRVKANHKSMLNKLEYSLYSGVS</sequence>
<proteinExistence type="predicted"/>
<reference evidence="1" key="1">
    <citation type="submission" date="2021-02" db="EMBL/GenBank/DDBJ databases">
        <authorList>
            <person name="Nowell W R."/>
        </authorList>
    </citation>
    <scope>NUCLEOTIDE SEQUENCE</scope>
</reference>
<dbReference type="EMBL" id="CAJNRG010001763">
    <property type="protein sequence ID" value="CAF2038600.1"/>
    <property type="molecule type" value="Genomic_DNA"/>
</dbReference>
<dbReference type="Proteomes" id="UP000663842">
    <property type="component" value="Unassembled WGS sequence"/>
</dbReference>